<feature type="region of interest" description="Disordered" evidence="1">
    <location>
        <begin position="1"/>
        <end position="36"/>
    </location>
</feature>
<name>A0A8J3YDA3_9ACTN</name>
<dbReference type="RefSeq" id="WP_203941172.1">
    <property type="nucleotide sequence ID" value="NZ_BAAAGJ010000014.1"/>
</dbReference>
<dbReference type="Proteomes" id="UP000652013">
    <property type="component" value="Unassembled WGS sequence"/>
</dbReference>
<evidence type="ECO:0000313" key="4">
    <source>
        <dbReference type="Proteomes" id="UP000652013"/>
    </source>
</evidence>
<organism evidence="3 4">
    <name type="scientific">Spirilliplanes yamanashiensis</name>
    <dbReference type="NCBI Taxonomy" id="42233"/>
    <lineage>
        <taxon>Bacteria</taxon>
        <taxon>Bacillati</taxon>
        <taxon>Actinomycetota</taxon>
        <taxon>Actinomycetes</taxon>
        <taxon>Micromonosporales</taxon>
        <taxon>Micromonosporaceae</taxon>
        <taxon>Spirilliplanes</taxon>
    </lineage>
</organism>
<comment type="caution">
    <text evidence="3">The sequence shown here is derived from an EMBL/GenBank/DDBJ whole genome shotgun (WGS) entry which is preliminary data.</text>
</comment>
<dbReference type="EMBL" id="BOOY01000037">
    <property type="protein sequence ID" value="GIJ05974.1"/>
    <property type="molecule type" value="Genomic_DNA"/>
</dbReference>
<evidence type="ECO:0000256" key="2">
    <source>
        <dbReference type="SAM" id="Phobius"/>
    </source>
</evidence>
<keyword evidence="2" id="KW-0812">Transmembrane</keyword>
<keyword evidence="4" id="KW-1185">Reference proteome</keyword>
<keyword evidence="2" id="KW-0472">Membrane</keyword>
<accession>A0A8J3YDA3</accession>
<evidence type="ECO:0000313" key="3">
    <source>
        <dbReference type="EMBL" id="GIJ05974.1"/>
    </source>
</evidence>
<feature type="transmembrane region" description="Helical" evidence="2">
    <location>
        <begin position="40"/>
        <end position="62"/>
    </location>
</feature>
<keyword evidence="2" id="KW-1133">Transmembrane helix</keyword>
<proteinExistence type="predicted"/>
<gene>
    <name evidence="3" type="ORF">Sya03_53260</name>
</gene>
<reference evidence="3" key="1">
    <citation type="submission" date="2021-01" db="EMBL/GenBank/DDBJ databases">
        <title>Whole genome shotgun sequence of Spirilliplanes yamanashiensis NBRC 15828.</title>
        <authorList>
            <person name="Komaki H."/>
            <person name="Tamura T."/>
        </authorList>
    </citation>
    <scope>NUCLEOTIDE SEQUENCE</scope>
    <source>
        <strain evidence="3">NBRC 15828</strain>
    </source>
</reference>
<protein>
    <submittedName>
        <fullName evidence="3">Uncharacterized protein</fullName>
    </submittedName>
</protein>
<sequence length="220" mass="22677">MTDRTGEHPAPTSPIEMVMTPEDPAEPDDTSDGRPSRRRLIVLGCLAVVGLAGAAVLGTAGLRIAGQKDATLTPPDQVAGFRRDDGEDARTTAEYLRNALAAEAQLDQTVGVIYTDPADADRSVLLAGGTALIWTPGADLNTVFGLLKDDSGEVTGVTDYPAGDLGGDLRCGVTGAAGESSGVCGWADHGSLALALFPGRTAAEAAPVMLQFRDAMQKRS</sequence>
<dbReference type="AlphaFoldDB" id="A0A8J3YDA3"/>
<evidence type="ECO:0000256" key="1">
    <source>
        <dbReference type="SAM" id="MobiDB-lite"/>
    </source>
</evidence>